<keyword evidence="4" id="KW-1133">Transmembrane helix</keyword>
<feature type="domain" description="CLIC N-terminal" evidence="6">
    <location>
        <begin position="40"/>
        <end position="75"/>
    </location>
</feature>
<keyword evidence="8" id="KW-1185">Reference proteome</keyword>
<evidence type="ECO:0000313" key="8">
    <source>
        <dbReference type="Proteomes" id="UP000700334"/>
    </source>
</evidence>
<evidence type="ECO:0000256" key="3">
    <source>
        <dbReference type="ARBA" id="ARBA00022692"/>
    </source>
</evidence>
<name>A0A8J6AEP2_GALPY</name>
<evidence type="ECO:0000256" key="5">
    <source>
        <dbReference type="ARBA" id="ARBA00023136"/>
    </source>
</evidence>
<sequence>HRRFLDTTMTEEQPHVELLVEAGSDGANTGNCPFSQRLFRKLCPGGQLWFLLHSSEVYTDTNKTEEFLGGVLPPPQYPKLAALNPESDTAGLYIFAKFSAYINNSSPTLNDNLEKGLLKALKDVDETSAEDEGISQRKCLDGNELTLADYHLMPKLHIVQVVCKKYWGSPSLRPSGEYTGTCAMLMLGKNLPLPVQMMRKSSWPMSKWPRPSNKPLPGFLTPHCFLHKGPMCYPMNTLQNIQWSENPAAIVLN</sequence>
<evidence type="ECO:0000259" key="6">
    <source>
        <dbReference type="Pfam" id="PF22441"/>
    </source>
</evidence>
<dbReference type="Gene3D" id="3.40.30.10">
    <property type="entry name" value="Glutaredoxin"/>
    <property type="match status" value="2"/>
</dbReference>
<evidence type="ECO:0000256" key="4">
    <source>
        <dbReference type="ARBA" id="ARBA00022989"/>
    </source>
</evidence>
<protein>
    <submittedName>
        <fullName evidence="7">Chloride intracellular channel protein 1</fullName>
    </submittedName>
</protein>
<evidence type="ECO:0000256" key="1">
    <source>
        <dbReference type="ARBA" id="ARBA00004167"/>
    </source>
</evidence>
<accession>A0A8J6AEP2</accession>
<organism evidence="7 8">
    <name type="scientific">Galemys pyrenaicus</name>
    <name type="common">Iberian desman</name>
    <name type="synonym">Pyrenean desman</name>
    <dbReference type="NCBI Taxonomy" id="202257"/>
    <lineage>
        <taxon>Eukaryota</taxon>
        <taxon>Metazoa</taxon>
        <taxon>Chordata</taxon>
        <taxon>Craniata</taxon>
        <taxon>Vertebrata</taxon>
        <taxon>Euteleostomi</taxon>
        <taxon>Mammalia</taxon>
        <taxon>Eutheria</taxon>
        <taxon>Laurasiatheria</taxon>
        <taxon>Eulipotyphla</taxon>
        <taxon>Talpidae</taxon>
        <taxon>Galemys</taxon>
    </lineage>
</organism>
<dbReference type="EMBL" id="JAGFMF010011603">
    <property type="protein sequence ID" value="KAG8519663.1"/>
    <property type="molecule type" value="Genomic_DNA"/>
</dbReference>
<evidence type="ECO:0000256" key="2">
    <source>
        <dbReference type="ARBA" id="ARBA00007655"/>
    </source>
</evidence>
<dbReference type="PANTHER" id="PTHR45476:SF2">
    <property type="entry name" value="CHLORIDE INTRACELLULAR CHANNEL PROTEIN"/>
    <property type="match status" value="1"/>
</dbReference>
<feature type="domain" description="CLIC N-terminal" evidence="6">
    <location>
        <begin position="14"/>
        <end position="39"/>
    </location>
</feature>
<comment type="subcellular location">
    <subcellularLocation>
        <location evidence="1">Membrane</location>
        <topology evidence="1">Single-pass membrane protein</topology>
    </subcellularLocation>
</comment>
<gene>
    <name evidence="7" type="ORF">J0S82_013640</name>
</gene>
<comment type="similarity">
    <text evidence="2">Belongs to the chloride channel CLIC family.</text>
</comment>
<dbReference type="SUPFAM" id="SSF47616">
    <property type="entry name" value="GST C-terminal domain-like"/>
    <property type="match status" value="1"/>
</dbReference>
<dbReference type="InterPro" id="IPR036282">
    <property type="entry name" value="Glutathione-S-Trfase_C_sf"/>
</dbReference>
<dbReference type="AlphaFoldDB" id="A0A8J6AEP2"/>
<dbReference type="Proteomes" id="UP000700334">
    <property type="component" value="Unassembled WGS sequence"/>
</dbReference>
<reference evidence="7" key="1">
    <citation type="journal article" date="2021" name="Evol. Appl.">
        <title>The genome of the Pyrenean desman and the effects of bottlenecks and inbreeding on the genomic landscape of an endangered species.</title>
        <authorList>
            <person name="Escoda L."/>
            <person name="Castresana J."/>
        </authorList>
    </citation>
    <scope>NUCLEOTIDE SEQUENCE</scope>
    <source>
        <strain evidence="7">IBE-C5619</strain>
    </source>
</reference>
<dbReference type="PANTHER" id="PTHR45476">
    <property type="entry name" value="CHLORIDE INTRACELLULAR CHANNEL PROTEIN 6-RELATED"/>
    <property type="match status" value="1"/>
</dbReference>
<keyword evidence="3" id="KW-0812">Transmembrane</keyword>
<dbReference type="InterPro" id="IPR053823">
    <property type="entry name" value="CLIC_N"/>
</dbReference>
<feature type="non-terminal residue" evidence="7">
    <location>
        <position position="1"/>
    </location>
</feature>
<proteinExistence type="inferred from homology"/>
<dbReference type="GO" id="GO:0016020">
    <property type="term" value="C:membrane"/>
    <property type="evidence" value="ECO:0007669"/>
    <property type="project" value="UniProtKB-SubCell"/>
</dbReference>
<comment type="caution">
    <text evidence="7">The sequence shown here is derived from an EMBL/GenBank/DDBJ whole genome shotgun (WGS) entry which is preliminary data.</text>
</comment>
<keyword evidence="5" id="KW-0472">Membrane</keyword>
<dbReference type="OrthoDB" id="1935530at2759"/>
<dbReference type="Pfam" id="PF22441">
    <property type="entry name" value="CLIC-like_N"/>
    <property type="match status" value="2"/>
</dbReference>
<evidence type="ECO:0000313" key="7">
    <source>
        <dbReference type="EMBL" id="KAG8519663.1"/>
    </source>
</evidence>
<dbReference type="Gene3D" id="1.20.1050.10">
    <property type="match status" value="1"/>
</dbReference>